<comment type="caution">
    <text evidence="2">The sequence shown here is derived from an EMBL/GenBank/DDBJ whole genome shotgun (WGS) entry which is preliminary data.</text>
</comment>
<proteinExistence type="predicted"/>
<reference evidence="2 3" key="1">
    <citation type="submission" date="2017-03" db="EMBL/GenBank/DDBJ databases">
        <title>An alternative strategy for trypanosome survival in the mammalian bloodstream revealed through genome and transcriptome analysis of the ubiquitous bovine parasite Trypanosoma (Megatrypanum) theileri.</title>
        <authorList>
            <person name="Kelly S."/>
            <person name="Ivens A."/>
            <person name="Mott A."/>
            <person name="O'Neill E."/>
            <person name="Emms D."/>
            <person name="Macleod O."/>
            <person name="Voorheis P."/>
            <person name="Matthews J."/>
            <person name="Matthews K."/>
            <person name="Carrington M."/>
        </authorList>
    </citation>
    <scope>NUCLEOTIDE SEQUENCE [LARGE SCALE GENOMIC DNA]</scope>
    <source>
        <strain evidence="2">Edinburgh</strain>
    </source>
</reference>
<organism evidence="2 3">
    <name type="scientific">Trypanosoma theileri</name>
    <dbReference type="NCBI Taxonomy" id="67003"/>
    <lineage>
        <taxon>Eukaryota</taxon>
        <taxon>Discoba</taxon>
        <taxon>Euglenozoa</taxon>
        <taxon>Kinetoplastea</taxon>
        <taxon>Metakinetoplastina</taxon>
        <taxon>Trypanosomatida</taxon>
        <taxon>Trypanosomatidae</taxon>
        <taxon>Trypanosoma</taxon>
    </lineage>
</organism>
<evidence type="ECO:0000313" key="3">
    <source>
        <dbReference type="Proteomes" id="UP000192257"/>
    </source>
</evidence>
<feature type="compositionally biased region" description="Polar residues" evidence="1">
    <location>
        <begin position="14"/>
        <end position="23"/>
    </location>
</feature>
<dbReference type="GeneID" id="39983982"/>
<accession>A0A1X0P1Y4</accession>
<dbReference type="RefSeq" id="XP_028884605.1">
    <property type="nucleotide sequence ID" value="XM_029024202.1"/>
</dbReference>
<evidence type="ECO:0000313" key="2">
    <source>
        <dbReference type="EMBL" id="ORC90539.1"/>
    </source>
</evidence>
<dbReference type="Proteomes" id="UP000192257">
    <property type="component" value="Unassembled WGS sequence"/>
</dbReference>
<gene>
    <name evidence="2" type="ORF">TM35_000083370</name>
</gene>
<dbReference type="AlphaFoldDB" id="A0A1X0P1Y4"/>
<dbReference type="VEuPathDB" id="TriTrypDB:TM35_000083370"/>
<name>A0A1X0P1Y4_9TRYP</name>
<evidence type="ECO:0000256" key="1">
    <source>
        <dbReference type="SAM" id="MobiDB-lite"/>
    </source>
</evidence>
<sequence length="226" mass="25944">MRLSRIAALRGSTTARSHVSSLHPNREKKASSHMNKLPLHNNNKSLGLQFNLFPFSSMAFTEYSEVQHHLKQTIETLENVIISSSNVEESMKVDYMVFRYSEGVMDENLWTEERMKLSLYFLRELTTHILPIMPLVLALPLSRTNKMTMSYVEGIFETLHRVGCTNILLELPHPNIPSAVKEIHPSYRNSVLKNWQLLLQRNGGMCISSSQCKSLSLAELFPWILQ</sequence>
<dbReference type="EMBL" id="NBCO01000008">
    <property type="protein sequence ID" value="ORC90539.1"/>
    <property type="molecule type" value="Genomic_DNA"/>
</dbReference>
<feature type="region of interest" description="Disordered" evidence="1">
    <location>
        <begin position="14"/>
        <end position="37"/>
    </location>
</feature>
<keyword evidence="3" id="KW-1185">Reference proteome</keyword>
<protein>
    <submittedName>
        <fullName evidence="2">Uncharacterized protein</fullName>
    </submittedName>
</protein>